<proteinExistence type="predicted"/>
<dbReference type="Proteomes" id="UP000075920">
    <property type="component" value="Unassembled WGS sequence"/>
</dbReference>
<keyword evidence="2" id="KW-1185">Reference proteome</keyword>
<accession>A0A182WPR8</accession>
<dbReference type="VEuPathDB" id="VectorBase:AMIN014661"/>
<dbReference type="AlphaFoldDB" id="A0A182WPR8"/>
<evidence type="ECO:0000313" key="2">
    <source>
        <dbReference type="Proteomes" id="UP000075920"/>
    </source>
</evidence>
<sequence length="27" mass="3141">MANVCKQEQLLSAHYLIICSRRATIFM</sequence>
<protein>
    <submittedName>
        <fullName evidence="1">Uncharacterized protein</fullName>
    </submittedName>
</protein>
<evidence type="ECO:0000313" key="1">
    <source>
        <dbReference type="EnsemblMetazoa" id="AMIN014661-PA"/>
    </source>
</evidence>
<reference evidence="2" key="1">
    <citation type="submission" date="2013-03" db="EMBL/GenBank/DDBJ databases">
        <title>The Genome Sequence of Anopheles minimus MINIMUS1.</title>
        <authorList>
            <consortium name="The Broad Institute Genomics Platform"/>
            <person name="Neafsey D.E."/>
            <person name="Walton C."/>
            <person name="Walker B."/>
            <person name="Young S.K."/>
            <person name="Zeng Q."/>
            <person name="Gargeya S."/>
            <person name="Fitzgerald M."/>
            <person name="Haas B."/>
            <person name="Abouelleil A."/>
            <person name="Allen A.W."/>
            <person name="Alvarado L."/>
            <person name="Arachchi H.M."/>
            <person name="Berlin A.M."/>
            <person name="Chapman S.B."/>
            <person name="Gainer-Dewar J."/>
            <person name="Goldberg J."/>
            <person name="Griggs A."/>
            <person name="Gujja S."/>
            <person name="Hansen M."/>
            <person name="Howarth C."/>
            <person name="Imamovic A."/>
            <person name="Ireland A."/>
            <person name="Larimer J."/>
            <person name="McCowan C."/>
            <person name="Murphy C."/>
            <person name="Pearson M."/>
            <person name="Poon T.W."/>
            <person name="Priest M."/>
            <person name="Roberts A."/>
            <person name="Saif S."/>
            <person name="Shea T."/>
            <person name="Sisk P."/>
            <person name="Sykes S."/>
            <person name="Wortman J."/>
            <person name="Nusbaum C."/>
            <person name="Birren B."/>
        </authorList>
    </citation>
    <scope>NUCLEOTIDE SEQUENCE [LARGE SCALE GENOMIC DNA]</scope>
    <source>
        <strain evidence="2">MINIMUS1</strain>
    </source>
</reference>
<dbReference type="EnsemblMetazoa" id="AMIN014661-RA">
    <property type="protein sequence ID" value="AMIN014661-PA"/>
    <property type="gene ID" value="AMIN014661"/>
</dbReference>
<organism evidence="1 2">
    <name type="scientific">Anopheles minimus</name>
    <dbReference type="NCBI Taxonomy" id="112268"/>
    <lineage>
        <taxon>Eukaryota</taxon>
        <taxon>Metazoa</taxon>
        <taxon>Ecdysozoa</taxon>
        <taxon>Arthropoda</taxon>
        <taxon>Hexapoda</taxon>
        <taxon>Insecta</taxon>
        <taxon>Pterygota</taxon>
        <taxon>Neoptera</taxon>
        <taxon>Endopterygota</taxon>
        <taxon>Diptera</taxon>
        <taxon>Nematocera</taxon>
        <taxon>Culicoidea</taxon>
        <taxon>Culicidae</taxon>
        <taxon>Anophelinae</taxon>
        <taxon>Anopheles</taxon>
    </lineage>
</organism>
<reference evidence="1" key="2">
    <citation type="submission" date="2020-05" db="UniProtKB">
        <authorList>
            <consortium name="EnsemblMetazoa"/>
        </authorList>
    </citation>
    <scope>IDENTIFICATION</scope>
    <source>
        <strain evidence="1">MINIMUS1</strain>
    </source>
</reference>
<name>A0A182WPR8_9DIPT</name>